<proteinExistence type="predicted"/>
<protein>
    <submittedName>
        <fullName evidence="1">Uncharacterized protein</fullName>
    </submittedName>
</protein>
<accession>C5BJJ7</accession>
<dbReference type="EMBL" id="CP001614">
    <property type="protein sequence ID" value="ACR12342.1"/>
    <property type="molecule type" value="Genomic_DNA"/>
</dbReference>
<gene>
    <name evidence="1" type="ordered locus">TERTU_2221</name>
</gene>
<reference evidence="1 2" key="1">
    <citation type="journal article" date="2009" name="PLoS ONE">
        <title>The complete genome of Teredinibacter turnerae T7901: an intracellular endosymbiont of marine wood-boring bivalves (shipworms).</title>
        <authorList>
            <person name="Yang J.C."/>
            <person name="Madupu R."/>
            <person name="Durkin A.S."/>
            <person name="Ekborg N.A."/>
            <person name="Pedamallu C.S."/>
            <person name="Hostetler J.B."/>
            <person name="Radune D."/>
            <person name="Toms B.S."/>
            <person name="Henrissat B."/>
            <person name="Coutinho P.M."/>
            <person name="Schwarz S."/>
            <person name="Field L."/>
            <person name="Trindade-Silva A.E."/>
            <person name="Soares C.A.G."/>
            <person name="Elshahawi S."/>
            <person name="Hanora A."/>
            <person name="Schmidt E.W."/>
            <person name="Haygood M.G."/>
            <person name="Posfai J."/>
            <person name="Benner J."/>
            <person name="Madinger C."/>
            <person name="Nove J."/>
            <person name="Anton B."/>
            <person name="Chaudhary K."/>
            <person name="Foster J."/>
            <person name="Holman A."/>
            <person name="Kumar S."/>
            <person name="Lessard P.A."/>
            <person name="Luyten Y.A."/>
            <person name="Slatko B."/>
            <person name="Wood N."/>
            <person name="Wu B."/>
            <person name="Teplitski M."/>
            <person name="Mougous J.D."/>
            <person name="Ward N."/>
            <person name="Eisen J.A."/>
            <person name="Badger J.H."/>
            <person name="Distel D.L."/>
        </authorList>
    </citation>
    <scope>NUCLEOTIDE SEQUENCE [LARGE SCALE GENOMIC DNA]</scope>
    <source>
        <strain evidence="2">ATCC 39867 / T7901</strain>
    </source>
</reference>
<dbReference type="HOGENOM" id="CLU_3318341_0_0_6"/>
<keyword evidence="2" id="KW-1185">Reference proteome</keyword>
<sequence length="39" mass="4324">MFLKRKTEVIRVLTAVSAVARPQVFNGLPVCTYFNALGL</sequence>
<dbReference type="AlphaFoldDB" id="C5BJJ7"/>
<evidence type="ECO:0000313" key="2">
    <source>
        <dbReference type="Proteomes" id="UP000009080"/>
    </source>
</evidence>
<dbReference type="KEGG" id="ttu:TERTU_2221"/>
<organism evidence="1 2">
    <name type="scientific">Teredinibacter turnerae (strain ATCC 39867 / T7901)</name>
    <dbReference type="NCBI Taxonomy" id="377629"/>
    <lineage>
        <taxon>Bacteria</taxon>
        <taxon>Pseudomonadati</taxon>
        <taxon>Pseudomonadota</taxon>
        <taxon>Gammaproteobacteria</taxon>
        <taxon>Cellvibrionales</taxon>
        <taxon>Cellvibrionaceae</taxon>
        <taxon>Teredinibacter</taxon>
    </lineage>
</organism>
<dbReference type="Proteomes" id="UP000009080">
    <property type="component" value="Chromosome"/>
</dbReference>
<evidence type="ECO:0000313" key="1">
    <source>
        <dbReference type="EMBL" id="ACR12342.1"/>
    </source>
</evidence>
<dbReference type="STRING" id="377629.TERTU_2221"/>
<name>C5BJJ7_TERTT</name>